<dbReference type="Proteomes" id="UP000830055">
    <property type="component" value="Chromosome"/>
</dbReference>
<dbReference type="EMBL" id="AP025516">
    <property type="protein sequence ID" value="BDD86957.1"/>
    <property type="molecule type" value="Genomic_DNA"/>
</dbReference>
<gene>
    <name evidence="1" type="ORF">DPPLL_13220</name>
</gene>
<sequence length="54" mass="6156">MNQELARHLEQLAAQGMLRTLSPYRRDGTTLVRDSDRDLLNLSSNDSSVRLLVE</sequence>
<evidence type="ECO:0008006" key="3">
    <source>
        <dbReference type="Google" id="ProtNLM"/>
    </source>
</evidence>
<accession>A0ABM7W7I5</accession>
<name>A0ABM7W7I5_9BACT</name>
<dbReference type="RefSeq" id="WP_284154020.1">
    <property type="nucleotide sequence ID" value="NZ_AP025516.1"/>
</dbReference>
<organism evidence="1 2">
    <name type="scientific">Desulfofustis limnaeus</name>
    <dbReference type="NCBI Taxonomy" id="2740163"/>
    <lineage>
        <taxon>Bacteria</taxon>
        <taxon>Pseudomonadati</taxon>
        <taxon>Thermodesulfobacteriota</taxon>
        <taxon>Desulfobulbia</taxon>
        <taxon>Desulfobulbales</taxon>
        <taxon>Desulfocapsaceae</taxon>
        <taxon>Desulfofustis</taxon>
    </lineage>
</organism>
<keyword evidence="2" id="KW-1185">Reference proteome</keyword>
<evidence type="ECO:0000313" key="1">
    <source>
        <dbReference type="EMBL" id="BDD86957.1"/>
    </source>
</evidence>
<protein>
    <recommendedName>
        <fullName evidence="3">TubC N-terminal docking domain-containing protein</fullName>
    </recommendedName>
</protein>
<proteinExistence type="predicted"/>
<reference evidence="1 2" key="1">
    <citation type="submission" date="2022-01" db="EMBL/GenBank/DDBJ databases">
        <title>Desulfofustis limnae sp. nov., a novel mesophilic sulfate-reducing bacterium isolated from marsh soil.</title>
        <authorList>
            <person name="Watanabe M."/>
            <person name="Takahashi A."/>
            <person name="Kojima H."/>
            <person name="Fukui M."/>
        </authorList>
    </citation>
    <scope>NUCLEOTIDE SEQUENCE [LARGE SCALE GENOMIC DNA]</scope>
    <source>
        <strain evidence="1 2">PPLL</strain>
    </source>
</reference>
<evidence type="ECO:0000313" key="2">
    <source>
        <dbReference type="Proteomes" id="UP000830055"/>
    </source>
</evidence>